<dbReference type="InterPro" id="IPR011051">
    <property type="entry name" value="RmlC_Cupin_sf"/>
</dbReference>
<dbReference type="InterPro" id="IPR052044">
    <property type="entry name" value="PKS_Associated_Protein"/>
</dbReference>
<accession>A0A238W4D5</accession>
<dbReference type="Pfam" id="PF07883">
    <property type="entry name" value="Cupin_2"/>
    <property type="match status" value="1"/>
</dbReference>
<dbReference type="AlphaFoldDB" id="A0A238W4D5"/>
<dbReference type="CDD" id="cd02226">
    <property type="entry name" value="cupin_YdbB-like"/>
    <property type="match status" value="1"/>
</dbReference>
<gene>
    <name evidence="2" type="ORF">SAMN06265360_105106</name>
</gene>
<dbReference type="EMBL" id="FZNW01000005">
    <property type="protein sequence ID" value="SNR41422.1"/>
    <property type="molecule type" value="Genomic_DNA"/>
</dbReference>
<evidence type="ECO:0000259" key="1">
    <source>
        <dbReference type="Pfam" id="PF07883"/>
    </source>
</evidence>
<protein>
    <submittedName>
        <fullName evidence="2">Mannose-6-phosphate isomerase, cupin superfamily</fullName>
    </submittedName>
</protein>
<dbReference type="PANTHER" id="PTHR36114:SF1">
    <property type="entry name" value="16.7 KDA PROTEIN IN WHIE LOCUS"/>
    <property type="match status" value="1"/>
</dbReference>
<organism evidence="2 3">
    <name type="scientific">Haloechinothrix alba</name>
    <dbReference type="NCBI Taxonomy" id="664784"/>
    <lineage>
        <taxon>Bacteria</taxon>
        <taxon>Bacillati</taxon>
        <taxon>Actinomycetota</taxon>
        <taxon>Actinomycetes</taxon>
        <taxon>Pseudonocardiales</taxon>
        <taxon>Pseudonocardiaceae</taxon>
        <taxon>Haloechinothrix</taxon>
    </lineage>
</organism>
<reference evidence="2 3" key="1">
    <citation type="submission" date="2017-06" db="EMBL/GenBank/DDBJ databases">
        <authorList>
            <person name="Kim H.J."/>
            <person name="Triplett B.A."/>
        </authorList>
    </citation>
    <scope>NUCLEOTIDE SEQUENCE [LARGE SCALE GENOMIC DNA]</scope>
    <source>
        <strain evidence="2 3">DSM 45207</strain>
    </source>
</reference>
<dbReference type="PANTHER" id="PTHR36114">
    <property type="entry name" value="16.7 KDA PROTEIN IN WHIE LOCUS"/>
    <property type="match status" value="1"/>
</dbReference>
<proteinExistence type="predicted"/>
<keyword evidence="3" id="KW-1185">Reference proteome</keyword>
<dbReference type="InterPro" id="IPR014710">
    <property type="entry name" value="RmlC-like_jellyroll"/>
</dbReference>
<dbReference type="Gene3D" id="2.60.120.10">
    <property type="entry name" value="Jelly Rolls"/>
    <property type="match status" value="1"/>
</dbReference>
<name>A0A238W4D5_9PSEU</name>
<keyword evidence="2" id="KW-0413">Isomerase</keyword>
<evidence type="ECO:0000313" key="3">
    <source>
        <dbReference type="Proteomes" id="UP000198348"/>
    </source>
</evidence>
<feature type="domain" description="Cupin type-2" evidence="1">
    <location>
        <begin position="47"/>
        <end position="107"/>
    </location>
</feature>
<sequence>MPHRRARCGSVAGMRGINIAEKLAQFDEHWSPKTVTTVNDYDVRLVKVKGEFVRHQHADTDELFLVIDGELTIRFDAGEVTLGPGELYVVPRGVYHQPVSAGETSVLLFEPSSTVNTGDSGGELTAERARI</sequence>
<dbReference type="SUPFAM" id="SSF51182">
    <property type="entry name" value="RmlC-like cupins"/>
    <property type="match status" value="1"/>
</dbReference>
<dbReference type="InterPro" id="IPR013096">
    <property type="entry name" value="Cupin_2"/>
</dbReference>
<evidence type="ECO:0000313" key="2">
    <source>
        <dbReference type="EMBL" id="SNR41422.1"/>
    </source>
</evidence>
<dbReference type="Proteomes" id="UP000198348">
    <property type="component" value="Unassembled WGS sequence"/>
</dbReference>
<dbReference type="GO" id="GO:0016853">
    <property type="term" value="F:isomerase activity"/>
    <property type="evidence" value="ECO:0007669"/>
    <property type="project" value="UniProtKB-KW"/>
</dbReference>